<gene>
    <name evidence="2" type="ORF">I5I61_13675</name>
</gene>
<keyword evidence="3" id="KW-1185">Reference proteome</keyword>
<feature type="transmembrane region" description="Helical" evidence="1">
    <location>
        <begin position="12"/>
        <end position="28"/>
    </location>
</feature>
<proteinExistence type="predicted"/>
<dbReference type="RefSeq" id="WP_196912788.1">
    <property type="nucleotide sequence ID" value="NZ_JADTFC010000030.1"/>
</dbReference>
<comment type="caution">
    <text evidence="2">The sequence shown here is derived from an EMBL/GenBank/DDBJ whole genome shotgun (WGS) entry which is preliminary data.</text>
</comment>
<protein>
    <recommendedName>
        <fullName evidence="4">DUF4760 domain-containing protein</fullName>
    </recommendedName>
</protein>
<evidence type="ECO:0000313" key="3">
    <source>
        <dbReference type="Proteomes" id="UP000608450"/>
    </source>
</evidence>
<sequence>MQLGSSEITNLISYASLFISGILAIFYIRDRRHAKYTIENEYCSQLLDWHKATVEVLIALISRKDEEKGDLLIRLSVAIEQGRFFFPNIKPEAHGQEKPPAYRGYRNIALDFLVATYNLHRTPTTKATREKAIYLQRLYTSVVYEVVRPTDRLNTIRALTDKYFVKDISVDDLLDQKEIEVVSHIWDRPPRH</sequence>
<dbReference type="Proteomes" id="UP000608450">
    <property type="component" value="Unassembled WGS sequence"/>
</dbReference>
<name>A0ABS0KLI8_PSENT</name>
<keyword evidence="1" id="KW-0812">Transmembrane</keyword>
<evidence type="ECO:0000313" key="2">
    <source>
        <dbReference type="EMBL" id="MBG6288496.1"/>
    </source>
</evidence>
<evidence type="ECO:0008006" key="4">
    <source>
        <dbReference type="Google" id="ProtNLM"/>
    </source>
</evidence>
<dbReference type="EMBL" id="JADTFC010000030">
    <property type="protein sequence ID" value="MBG6288496.1"/>
    <property type="molecule type" value="Genomic_DNA"/>
</dbReference>
<evidence type="ECO:0000256" key="1">
    <source>
        <dbReference type="SAM" id="Phobius"/>
    </source>
</evidence>
<organism evidence="2 3">
    <name type="scientific">Pseudomonas nitroreducens</name>
    <dbReference type="NCBI Taxonomy" id="46680"/>
    <lineage>
        <taxon>Bacteria</taxon>
        <taxon>Pseudomonadati</taxon>
        <taxon>Pseudomonadota</taxon>
        <taxon>Gammaproteobacteria</taxon>
        <taxon>Pseudomonadales</taxon>
        <taxon>Pseudomonadaceae</taxon>
        <taxon>Pseudomonas</taxon>
    </lineage>
</organism>
<accession>A0ABS0KLI8</accession>
<keyword evidence="1" id="KW-1133">Transmembrane helix</keyword>
<keyword evidence="1" id="KW-0472">Membrane</keyword>
<reference evidence="2 3" key="1">
    <citation type="submission" date="2020-11" db="EMBL/GenBank/DDBJ databases">
        <title>Enhanced detection system for hospital associated transmission using whole genome sequencing surveillance.</title>
        <authorList>
            <person name="Harrison L.H."/>
            <person name="Van Tyne D."/>
            <person name="Marsh J.W."/>
            <person name="Griffith M.P."/>
            <person name="Snyder D.J."/>
            <person name="Cooper V.S."/>
            <person name="Mustapha M."/>
        </authorList>
    </citation>
    <scope>NUCLEOTIDE SEQUENCE [LARGE SCALE GENOMIC DNA]</scope>
    <source>
        <strain evidence="2 3">PSA00705</strain>
    </source>
</reference>